<proteinExistence type="predicted"/>
<dbReference type="Proteomes" id="UP001595526">
    <property type="component" value="Unassembled WGS sequence"/>
</dbReference>
<evidence type="ECO:0000313" key="2">
    <source>
        <dbReference type="Proteomes" id="UP001595526"/>
    </source>
</evidence>
<keyword evidence="2" id="KW-1185">Reference proteome</keyword>
<dbReference type="RefSeq" id="WP_379019258.1">
    <property type="nucleotide sequence ID" value="NZ_JBHRTA010000008.1"/>
</dbReference>
<name>A0ABV7JJN0_9SPHI</name>
<evidence type="ECO:0008006" key="3">
    <source>
        <dbReference type="Google" id="ProtNLM"/>
    </source>
</evidence>
<accession>A0ABV7JJN0</accession>
<organism evidence="1 2">
    <name type="scientific">Parapedobacter deserti</name>
    <dbReference type="NCBI Taxonomy" id="1912957"/>
    <lineage>
        <taxon>Bacteria</taxon>
        <taxon>Pseudomonadati</taxon>
        <taxon>Bacteroidota</taxon>
        <taxon>Sphingobacteriia</taxon>
        <taxon>Sphingobacteriales</taxon>
        <taxon>Sphingobacteriaceae</taxon>
        <taxon>Parapedobacter</taxon>
    </lineage>
</organism>
<gene>
    <name evidence="1" type="ORF">ACFOET_02580</name>
</gene>
<comment type="caution">
    <text evidence="1">The sequence shown here is derived from an EMBL/GenBank/DDBJ whole genome shotgun (WGS) entry which is preliminary data.</text>
</comment>
<evidence type="ECO:0000313" key="1">
    <source>
        <dbReference type="EMBL" id="MFC3196493.1"/>
    </source>
</evidence>
<dbReference type="EMBL" id="JBHRTA010000008">
    <property type="protein sequence ID" value="MFC3196493.1"/>
    <property type="molecule type" value="Genomic_DNA"/>
</dbReference>
<reference evidence="2" key="1">
    <citation type="journal article" date="2019" name="Int. J. Syst. Evol. Microbiol.">
        <title>The Global Catalogue of Microorganisms (GCM) 10K type strain sequencing project: providing services to taxonomists for standard genome sequencing and annotation.</title>
        <authorList>
            <consortium name="The Broad Institute Genomics Platform"/>
            <consortium name="The Broad Institute Genome Sequencing Center for Infectious Disease"/>
            <person name="Wu L."/>
            <person name="Ma J."/>
        </authorList>
    </citation>
    <scope>NUCLEOTIDE SEQUENCE [LARGE SCALE GENOMIC DNA]</scope>
    <source>
        <strain evidence="2">KCTC 52416</strain>
    </source>
</reference>
<protein>
    <recommendedName>
        <fullName evidence="3">Transposase (putative) YhgA-like domain-containing protein</fullName>
    </recommendedName>
</protein>
<sequence>MDKLVKVFLKDGSERFILCHIEVQSHKGRGDLARRMADYYIRLREKYKVPITAIAILADGHKSYRPSVYEEGLLGTRLSYEFTTYKVLDQDEAALRSDANPFAVVVLTALMSIKQPGADDDALHGIKRDLYFEMKARRMPKYTRAGIYDFLKYYVSFEDANQFYIFKSETAQLEGRSTETMGTTEYFGR</sequence>